<dbReference type="InterPro" id="IPR029033">
    <property type="entry name" value="His_PPase_superfam"/>
</dbReference>
<protein>
    <submittedName>
        <fullName evidence="1">PGAM-domain-containing protein</fullName>
    </submittedName>
</protein>
<dbReference type="InterPro" id="IPR013078">
    <property type="entry name" value="His_Pase_superF_clade-1"/>
</dbReference>
<dbReference type="PANTHER" id="PTHR48100">
    <property type="entry name" value="BROAD-SPECIFICITY PHOSPHATASE YOR283W-RELATED"/>
    <property type="match status" value="1"/>
</dbReference>
<dbReference type="Gene3D" id="3.40.50.1240">
    <property type="entry name" value="Phosphoglycerate mutase-like"/>
    <property type="match status" value="1"/>
</dbReference>
<evidence type="ECO:0000313" key="1">
    <source>
        <dbReference type="EMBL" id="KAF2830704.1"/>
    </source>
</evidence>
<organism evidence="1 2">
    <name type="scientific">Ophiobolus disseminans</name>
    <dbReference type="NCBI Taxonomy" id="1469910"/>
    <lineage>
        <taxon>Eukaryota</taxon>
        <taxon>Fungi</taxon>
        <taxon>Dikarya</taxon>
        <taxon>Ascomycota</taxon>
        <taxon>Pezizomycotina</taxon>
        <taxon>Dothideomycetes</taxon>
        <taxon>Pleosporomycetidae</taxon>
        <taxon>Pleosporales</taxon>
        <taxon>Pleosporineae</taxon>
        <taxon>Phaeosphaeriaceae</taxon>
        <taxon>Ophiobolus</taxon>
    </lineage>
</organism>
<dbReference type="EMBL" id="MU006219">
    <property type="protein sequence ID" value="KAF2830704.1"/>
    <property type="molecule type" value="Genomic_DNA"/>
</dbReference>
<dbReference type="GO" id="GO:0005737">
    <property type="term" value="C:cytoplasm"/>
    <property type="evidence" value="ECO:0007669"/>
    <property type="project" value="TreeGrafter"/>
</dbReference>
<dbReference type="SUPFAM" id="SSF53254">
    <property type="entry name" value="Phosphoglycerate mutase-like"/>
    <property type="match status" value="1"/>
</dbReference>
<dbReference type="CDD" id="cd07067">
    <property type="entry name" value="HP_PGM_like"/>
    <property type="match status" value="1"/>
</dbReference>
<proteinExistence type="predicted"/>
<dbReference type="Pfam" id="PF00300">
    <property type="entry name" value="His_Phos_1"/>
    <property type="match status" value="1"/>
</dbReference>
<reference evidence="1" key="1">
    <citation type="journal article" date="2020" name="Stud. Mycol.">
        <title>101 Dothideomycetes genomes: a test case for predicting lifestyles and emergence of pathogens.</title>
        <authorList>
            <person name="Haridas S."/>
            <person name="Albert R."/>
            <person name="Binder M."/>
            <person name="Bloem J."/>
            <person name="Labutti K."/>
            <person name="Salamov A."/>
            <person name="Andreopoulos B."/>
            <person name="Baker S."/>
            <person name="Barry K."/>
            <person name="Bills G."/>
            <person name="Bluhm B."/>
            <person name="Cannon C."/>
            <person name="Castanera R."/>
            <person name="Culley D."/>
            <person name="Daum C."/>
            <person name="Ezra D."/>
            <person name="Gonzalez J."/>
            <person name="Henrissat B."/>
            <person name="Kuo A."/>
            <person name="Liang C."/>
            <person name="Lipzen A."/>
            <person name="Lutzoni F."/>
            <person name="Magnuson J."/>
            <person name="Mondo S."/>
            <person name="Nolan M."/>
            <person name="Ohm R."/>
            <person name="Pangilinan J."/>
            <person name="Park H.-J."/>
            <person name="Ramirez L."/>
            <person name="Alfaro M."/>
            <person name="Sun H."/>
            <person name="Tritt A."/>
            <person name="Yoshinaga Y."/>
            <person name="Zwiers L.-H."/>
            <person name="Turgeon B."/>
            <person name="Goodwin S."/>
            <person name="Spatafora J."/>
            <person name="Crous P."/>
            <person name="Grigoriev I."/>
        </authorList>
    </citation>
    <scope>NUCLEOTIDE SEQUENCE</scope>
    <source>
        <strain evidence="1">CBS 113818</strain>
    </source>
</reference>
<dbReference type="InterPro" id="IPR050275">
    <property type="entry name" value="PGM_Phosphatase"/>
</dbReference>
<dbReference type="Proteomes" id="UP000799424">
    <property type="component" value="Unassembled WGS sequence"/>
</dbReference>
<evidence type="ECO:0000313" key="2">
    <source>
        <dbReference type="Proteomes" id="UP000799424"/>
    </source>
</evidence>
<dbReference type="GO" id="GO:0016791">
    <property type="term" value="F:phosphatase activity"/>
    <property type="evidence" value="ECO:0007669"/>
    <property type="project" value="TreeGrafter"/>
</dbReference>
<sequence>MSATEWGFEAQHGYFSHDQDPETWKFRATTLPSLGLLEKKYPTDDNLPTQKRQTLGDVNTQWARFLRYVQRINEEDPANKQYKIFYVVRHGQGLHNVKETEVGRDEWNRHWAKIPGDGVTTWLDAELTPTGEQQATDVASVWGLDKVPPPQSIYASPLRRCLRTTALGFAPSIITEPATVPVIKEKLRERLGVHTCDQRSNKTWIASTYPHFKFEDGFVEEDELWKPDRRETIEEHTERTKELLDDIFTHDTSLTVALVAHSGAIMALFAATGWKKVPVAAGAVYPLLVCRSRTKAEV</sequence>
<dbReference type="OrthoDB" id="496981at2759"/>
<dbReference type="SMART" id="SM00855">
    <property type="entry name" value="PGAM"/>
    <property type="match status" value="1"/>
</dbReference>
<gene>
    <name evidence="1" type="ORF">CC86DRAFT_391561</name>
</gene>
<keyword evidence="2" id="KW-1185">Reference proteome</keyword>
<dbReference type="PANTHER" id="PTHR48100:SF1">
    <property type="entry name" value="HISTIDINE PHOSPHATASE FAMILY PROTEIN-RELATED"/>
    <property type="match status" value="1"/>
</dbReference>
<name>A0A6A7ACV8_9PLEO</name>
<accession>A0A6A7ACV8</accession>
<dbReference type="AlphaFoldDB" id="A0A6A7ACV8"/>